<dbReference type="AlphaFoldDB" id="A0A1G1ZVK2"/>
<dbReference type="Proteomes" id="UP000177690">
    <property type="component" value="Unassembled WGS sequence"/>
</dbReference>
<accession>A0A1G1ZVK2</accession>
<comment type="caution">
    <text evidence="1">The sequence shown here is derived from an EMBL/GenBank/DDBJ whole genome shotgun (WGS) entry which is preliminary data.</text>
</comment>
<reference evidence="1 2" key="1">
    <citation type="journal article" date="2016" name="Nat. Commun.">
        <title>Thousands of microbial genomes shed light on interconnected biogeochemical processes in an aquifer system.</title>
        <authorList>
            <person name="Anantharaman K."/>
            <person name="Brown C.T."/>
            <person name="Hug L.A."/>
            <person name="Sharon I."/>
            <person name="Castelle C.J."/>
            <person name="Probst A.J."/>
            <person name="Thomas B.C."/>
            <person name="Singh A."/>
            <person name="Wilkins M.J."/>
            <person name="Karaoz U."/>
            <person name="Brodie E.L."/>
            <person name="Williams K.H."/>
            <person name="Hubbard S.S."/>
            <person name="Banfield J.F."/>
        </authorList>
    </citation>
    <scope>NUCLEOTIDE SEQUENCE [LARGE SCALE GENOMIC DNA]</scope>
</reference>
<proteinExistence type="predicted"/>
<protein>
    <submittedName>
        <fullName evidence="1">Uncharacterized protein</fullName>
    </submittedName>
</protein>
<gene>
    <name evidence="1" type="ORF">A3I24_00710</name>
</gene>
<dbReference type="EMBL" id="MHJL01000006">
    <property type="protein sequence ID" value="OGY68146.1"/>
    <property type="molecule type" value="Genomic_DNA"/>
</dbReference>
<organism evidence="1 2">
    <name type="scientific">Candidatus Harrisonbacteria bacterium RIFCSPLOWO2_02_FULL_41_13b</name>
    <dbReference type="NCBI Taxonomy" id="1798409"/>
    <lineage>
        <taxon>Bacteria</taxon>
        <taxon>Candidatus Harrisoniibacteriota</taxon>
    </lineage>
</organism>
<sequence length="94" mass="10670">MPIPIFRAWRVSRINGNAQEVEVACLFPIPGGGDPALRYLLSFVEKKGKLKITSKKFFNEFGTTVLYDGLDFSVPNSVYNPMARMARAILFERR</sequence>
<evidence type="ECO:0000313" key="2">
    <source>
        <dbReference type="Proteomes" id="UP000177690"/>
    </source>
</evidence>
<evidence type="ECO:0000313" key="1">
    <source>
        <dbReference type="EMBL" id="OGY68146.1"/>
    </source>
</evidence>
<name>A0A1G1ZVK2_9BACT</name>